<evidence type="ECO:0000256" key="6">
    <source>
        <dbReference type="HAMAP-Rule" id="MF_01877"/>
    </source>
</evidence>
<dbReference type="Pfam" id="PF00590">
    <property type="entry name" value="TP_methylase"/>
    <property type="match status" value="1"/>
</dbReference>
<dbReference type="SUPFAM" id="SSF53790">
    <property type="entry name" value="Tetrapyrrole methylase"/>
    <property type="match status" value="1"/>
</dbReference>
<dbReference type="Gene3D" id="3.40.1010.10">
    <property type="entry name" value="Cobalt-precorrin-4 Transmethylase, Domain 1"/>
    <property type="match status" value="1"/>
</dbReference>
<dbReference type="InterPro" id="IPR035996">
    <property type="entry name" value="4pyrrol_Methylase_sf"/>
</dbReference>
<organism evidence="8 9">
    <name type="scientific">Nostoc flagelliforme CCNUN1</name>
    <dbReference type="NCBI Taxonomy" id="2038116"/>
    <lineage>
        <taxon>Bacteria</taxon>
        <taxon>Bacillati</taxon>
        <taxon>Cyanobacteriota</taxon>
        <taxon>Cyanophyceae</taxon>
        <taxon>Nostocales</taxon>
        <taxon>Nostocaceae</taxon>
        <taxon>Nostoc</taxon>
    </lineage>
</organism>
<dbReference type="PANTHER" id="PTHR46111">
    <property type="entry name" value="RIBOSOMAL RNA SMALL SUBUNIT METHYLTRANSFERASE I"/>
    <property type="match status" value="1"/>
</dbReference>
<evidence type="ECO:0000256" key="3">
    <source>
        <dbReference type="ARBA" id="ARBA00022603"/>
    </source>
</evidence>
<name>A0A2K8T1F3_9NOSO</name>
<feature type="domain" description="Tetrapyrrole methylase" evidence="7">
    <location>
        <begin position="9"/>
        <end position="209"/>
    </location>
</feature>
<comment type="catalytic activity">
    <reaction evidence="6">
        <text>cytidine(1402) in 16S rRNA + S-adenosyl-L-methionine = 2'-O-methylcytidine(1402) in 16S rRNA + S-adenosyl-L-homocysteine + H(+)</text>
        <dbReference type="Rhea" id="RHEA:42924"/>
        <dbReference type="Rhea" id="RHEA-COMP:10285"/>
        <dbReference type="Rhea" id="RHEA-COMP:10286"/>
        <dbReference type="ChEBI" id="CHEBI:15378"/>
        <dbReference type="ChEBI" id="CHEBI:57856"/>
        <dbReference type="ChEBI" id="CHEBI:59789"/>
        <dbReference type="ChEBI" id="CHEBI:74495"/>
        <dbReference type="ChEBI" id="CHEBI:82748"/>
        <dbReference type="EC" id="2.1.1.198"/>
    </reaction>
</comment>
<dbReference type="GO" id="GO:0005737">
    <property type="term" value="C:cytoplasm"/>
    <property type="evidence" value="ECO:0007669"/>
    <property type="project" value="UniProtKB-SubCell"/>
</dbReference>
<keyword evidence="3 6" id="KW-0489">Methyltransferase</keyword>
<dbReference type="PANTHER" id="PTHR46111:SF1">
    <property type="entry name" value="RIBOSOMAL RNA SMALL SUBUNIT METHYLTRANSFERASE I"/>
    <property type="match status" value="1"/>
</dbReference>
<dbReference type="Proteomes" id="UP000232003">
    <property type="component" value="Chromosome"/>
</dbReference>
<dbReference type="FunFam" id="3.40.1010.10:FF:000002">
    <property type="entry name" value="Ribosomal RNA small subunit methyltransferase I"/>
    <property type="match status" value="1"/>
</dbReference>
<protein>
    <recommendedName>
        <fullName evidence="6">Ribosomal RNA small subunit methyltransferase I</fullName>
        <ecNumber evidence="6">2.1.1.198</ecNumber>
    </recommendedName>
    <alternativeName>
        <fullName evidence="6">16S rRNA 2'-O-ribose C1402 methyltransferase</fullName>
    </alternativeName>
    <alternativeName>
        <fullName evidence="6">rRNA (cytidine-2'-O-)-methyltransferase RsmI</fullName>
    </alternativeName>
</protein>
<keyword evidence="9" id="KW-1185">Reference proteome</keyword>
<dbReference type="EMBL" id="CP024785">
    <property type="protein sequence ID" value="AUB41527.1"/>
    <property type="molecule type" value="Genomic_DNA"/>
</dbReference>
<dbReference type="KEGG" id="nfl:COO91_07575"/>
<dbReference type="FunFam" id="3.30.950.10:FF:000002">
    <property type="entry name" value="Ribosomal RNA small subunit methyltransferase I"/>
    <property type="match status" value="1"/>
</dbReference>
<evidence type="ECO:0000256" key="4">
    <source>
        <dbReference type="ARBA" id="ARBA00022679"/>
    </source>
</evidence>
<evidence type="ECO:0000256" key="1">
    <source>
        <dbReference type="ARBA" id="ARBA00022490"/>
    </source>
</evidence>
<comment type="function">
    <text evidence="6">Catalyzes the 2'-O-methylation of the ribose of cytidine 1402 (C1402) in 16S rRNA.</text>
</comment>
<dbReference type="RefSeq" id="WP_100901915.1">
    <property type="nucleotide sequence ID" value="NZ_CAWNNC010000001.1"/>
</dbReference>
<dbReference type="PROSITE" id="PS01296">
    <property type="entry name" value="RSMI"/>
    <property type="match status" value="1"/>
</dbReference>
<evidence type="ECO:0000256" key="5">
    <source>
        <dbReference type="ARBA" id="ARBA00022691"/>
    </source>
</evidence>
<keyword evidence="5 6" id="KW-0949">S-adenosyl-L-methionine</keyword>
<evidence type="ECO:0000313" key="8">
    <source>
        <dbReference type="EMBL" id="AUB41527.1"/>
    </source>
</evidence>
<dbReference type="GO" id="GO:0070677">
    <property type="term" value="F:rRNA (cytosine-2'-O-)-methyltransferase activity"/>
    <property type="evidence" value="ECO:0007669"/>
    <property type="project" value="UniProtKB-UniRule"/>
</dbReference>
<keyword evidence="2 6" id="KW-0698">rRNA processing</keyword>
<dbReference type="EC" id="2.1.1.198" evidence="6"/>
<dbReference type="InterPro" id="IPR014777">
    <property type="entry name" value="4pyrrole_Mease_sub1"/>
</dbReference>
<keyword evidence="1 6" id="KW-0963">Cytoplasm</keyword>
<evidence type="ECO:0000256" key="2">
    <source>
        <dbReference type="ARBA" id="ARBA00022552"/>
    </source>
</evidence>
<accession>A0A2K8T1F3</accession>
<dbReference type="CDD" id="cd11648">
    <property type="entry name" value="RsmI"/>
    <property type="match status" value="1"/>
</dbReference>
<dbReference type="PIRSF" id="PIRSF005917">
    <property type="entry name" value="MTase_YraL"/>
    <property type="match status" value="1"/>
</dbReference>
<dbReference type="OrthoDB" id="9809084at2"/>
<reference evidence="8 9" key="1">
    <citation type="submission" date="2017-11" db="EMBL/GenBank/DDBJ databases">
        <title>Complete genome of a free-living desiccation-tolerant cyanobacterium and its photosynthetic adaptation to extreme terrestrial habitat.</title>
        <authorList>
            <person name="Shang J."/>
        </authorList>
    </citation>
    <scope>NUCLEOTIDE SEQUENCE [LARGE SCALE GENOMIC DNA]</scope>
    <source>
        <strain evidence="8 9">CCNUN1</strain>
    </source>
</reference>
<comment type="similarity">
    <text evidence="6">Belongs to the methyltransferase superfamily. RsmI family.</text>
</comment>
<dbReference type="InterPro" id="IPR014776">
    <property type="entry name" value="4pyrrole_Mease_sub2"/>
</dbReference>
<sequence>MQTDPKPRTLYVVGTPIGNLEDITFRAVRILQTVDIIAAEDTRHTGKLLQHFQVKTPQVSYHEHNRTSRIPELLEHLVNNKAIALVSDAGMPGISDPGYELVKACIEAGIAVVPIPGASAAITALSAAGLPTDRFVFEGFLPAKSQQRQEHLESLQTESRTLVFYESPHRLRDTLQDLALVWGSDRQIVLGRELTKLYEEFWRGTIAEAIAHYNQREPQGEYTLVVAGIPASQPQLTEEELKAELKQLISQGISRSQASRQLAKFTSLPRRQLYQLALSIVLTPEL</sequence>
<dbReference type="NCBIfam" id="TIGR00096">
    <property type="entry name" value="16S rRNA (cytidine(1402)-2'-O)-methyltransferase"/>
    <property type="match status" value="1"/>
</dbReference>
<dbReference type="InterPro" id="IPR018063">
    <property type="entry name" value="SAM_MeTrfase_RsmI_CS"/>
</dbReference>
<dbReference type="HAMAP" id="MF_01877">
    <property type="entry name" value="16SrRNA_methyltr_I"/>
    <property type="match status" value="1"/>
</dbReference>
<dbReference type="AlphaFoldDB" id="A0A2K8T1F3"/>
<keyword evidence="4 6" id="KW-0808">Transferase</keyword>
<comment type="subcellular location">
    <subcellularLocation>
        <location evidence="6">Cytoplasm</location>
    </subcellularLocation>
</comment>
<gene>
    <name evidence="6" type="primary">rsmI</name>
    <name evidence="8" type="ORF">COO91_07575</name>
</gene>
<evidence type="ECO:0000259" key="7">
    <source>
        <dbReference type="Pfam" id="PF00590"/>
    </source>
</evidence>
<dbReference type="InterPro" id="IPR008189">
    <property type="entry name" value="rRNA_ssu_MeTfrase_I"/>
</dbReference>
<evidence type="ECO:0000313" key="9">
    <source>
        <dbReference type="Proteomes" id="UP000232003"/>
    </source>
</evidence>
<dbReference type="InterPro" id="IPR000878">
    <property type="entry name" value="4pyrrol_Mease"/>
</dbReference>
<proteinExistence type="inferred from homology"/>
<dbReference type="Gene3D" id="3.30.950.10">
    <property type="entry name" value="Methyltransferase, Cobalt-precorrin-4 Transmethylase, Domain 2"/>
    <property type="match status" value="1"/>
</dbReference>